<organism evidence="9 10">
    <name type="scientific">Candidatus Fimadaptatus faecigallinarum</name>
    <dbReference type="NCBI Taxonomy" id="2840814"/>
    <lineage>
        <taxon>Bacteria</taxon>
        <taxon>Bacillati</taxon>
        <taxon>Bacillota</taxon>
        <taxon>Clostridia</taxon>
        <taxon>Eubacteriales</taxon>
        <taxon>Candidatus Fimadaptatus</taxon>
    </lineage>
</organism>
<comment type="function">
    <text evidence="1 6">Removes the N-terminal methionine from nascent proteins. The N-terminal methionine is often cleaved when the second residue in the primary sequence is small and uncharged (Met-Ala-, Cys, Gly, Pro, Ser, Thr, or Val). Requires deformylation of the N(alpha)-formylated initiator methionine before it can be hydrolyzed.</text>
</comment>
<feature type="binding site" evidence="6">
    <location>
        <position position="236"/>
    </location>
    <ligand>
        <name>a divalent metal cation</name>
        <dbReference type="ChEBI" id="CHEBI:60240"/>
        <label>1</label>
    </ligand>
</feature>
<feature type="binding site" evidence="6">
    <location>
        <position position="98"/>
    </location>
    <ligand>
        <name>a divalent metal cation</name>
        <dbReference type="ChEBI" id="CHEBI:60240"/>
        <label>1</label>
    </ligand>
</feature>
<evidence type="ECO:0000256" key="3">
    <source>
        <dbReference type="ARBA" id="ARBA00022670"/>
    </source>
</evidence>
<keyword evidence="2 6" id="KW-0031">Aminopeptidase</keyword>
<evidence type="ECO:0000256" key="1">
    <source>
        <dbReference type="ARBA" id="ARBA00002521"/>
    </source>
</evidence>
<dbReference type="Proteomes" id="UP000824123">
    <property type="component" value="Unassembled WGS sequence"/>
</dbReference>
<dbReference type="NCBIfam" id="TIGR00500">
    <property type="entry name" value="met_pdase_I"/>
    <property type="match status" value="1"/>
</dbReference>
<comment type="caution">
    <text evidence="9">The sequence shown here is derived from an EMBL/GenBank/DDBJ whole genome shotgun (WGS) entry which is preliminary data.</text>
</comment>
<reference evidence="9" key="1">
    <citation type="submission" date="2020-10" db="EMBL/GenBank/DDBJ databases">
        <authorList>
            <person name="Gilroy R."/>
        </authorList>
    </citation>
    <scope>NUCLEOTIDE SEQUENCE</scope>
    <source>
        <strain evidence="9">ChiSxjej2B14-8506</strain>
    </source>
</reference>
<dbReference type="GO" id="GO:0006508">
    <property type="term" value="P:proteolysis"/>
    <property type="evidence" value="ECO:0007669"/>
    <property type="project" value="UniProtKB-KW"/>
</dbReference>
<comment type="subunit">
    <text evidence="6">Monomer.</text>
</comment>
<evidence type="ECO:0000313" key="9">
    <source>
        <dbReference type="EMBL" id="HIU46666.1"/>
    </source>
</evidence>
<feature type="binding site" evidence="6">
    <location>
        <position position="109"/>
    </location>
    <ligand>
        <name>a divalent metal cation</name>
        <dbReference type="ChEBI" id="CHEBI:60240"/>
        <label>1</label>
    </ligand>
</feature>
<feature type="domain" description="Peptidase M24" evidence="8">
    <location>
        <begin position="11"/>
        <end position="240"/>
    </location>
</feature>
<evidence type="ECO:0000256" key="4">
    <source>
        <dbReference type="ARBA" id="ARBA00022723"/>
    </source>
</evidence>
<evidence type="ECO:0000256" key="7">
    <source>
        <dbReference type="RuleBase" id="RU003653"/>
    </source>
</evidence>
<dbReference type="InterPro" id="IPR001714">
    <property type="entry name" value="Pept_M24_MAP"/>
</dbReference>
<dbReference type="SUPFAM" id="SSF55920">
    <property type="entry name" value="Creatinase/aminopeptidase"/>
    <property type="match status" value="1"/>
</dbReference>
<feature type="binding site" evidence="6">
    <location>
        <position position="109"/>
    </location>
    <ligand>
        <name>a divalent metal cation</name>
        <dbReference type="ChEBI" id="CHEBI:60240"/>
        <label>2</label>
        <note>catalytic</note>
    </ligand>
</feature>
<feature type="binding site" evidence="6">
    <location>
        <position position="81"/>
    </location>
    <ligand>
        <name>substrate</name>
    </ligand>
</feature>
<dbReference type="HAMAP" id="MF_01974">
    <property type="entry name" value="MetAP_1"/>
    <property type="match status" value="1"/>
</dbReference>
<dbReference type="CDD" id="cd01086">
    <property type="entry name" value="MetAP1"/>
    <property type="match status" value="1"/>
</dbReference>
<gene>
    <name evidence="6 9" type="primary">map</name>
    <name evidence="9" type="ORF">IAC59_05360</name>
</gene>
<dbReference type="EMBL" id="DVNK01000035">
    <property type="protein sequence ID" value="HIU46666.1"/>
    <property type="molecule type" value="Genomic_DNA"/>
</dbReference>
<dbReference type="GO" id="GO:0070006">
    <property type="term" value="F:metalloaminopeptidase activity"/>
    <property type="evidence" value="ECO:0007669"/>
    <property type="project" value="UniProtKB-UniRule"/>
</dbReference>
<dbReference type="GO" id="GO:0005829">
    <property type="term" value="C:cytosol"/>
    <property type="evidence" value="ECO:0007669"/>
    <property type="project" value="TreeGrafter"/>
</dbReference>
<proteinExistence type="inferred from homology"/>
<dbReference type="PANTHER" id="PTHR43330:SF27">
    <property type="entry name" value="METHIONINE AMINOPEPTIDASE"/>
    <property type="match status" value="1"/>
</dbReference>
<feature type="binding site" evidence="6">
    <location>
        <position position="205"/>
    </location>
    <ligand>
        <name>a divalent metal cation</name>
        <dbReference type="ChEBI" id="CHEBI:60240"/>
        <label>2</label>
        <note>catalytic</note>
    </ligand>
</feature>
<name>A0A9D1LRG1_9FIRM</name>
<comment type="catalytic activity">
    <reaction evidence="6 7">
        <text>Release of N-terminal amino acids, preferentially methionine, from peptides and arylamides.</text>
        <dbReference type="EC" id="3.4.11.18"/>
    </reaction>
</comment>
<dbReference type="InterPro" id="IPR036005">
    <property type="entry name" value="Creatinase/aminopeptidase-like"/>
</dbReference>
<dbReference type="InterPro" id="IPR000994">
    <property type="entry name" value="Pept_M24"/>
</dbReference>
<dbReference type="EC" id="3.4.11.18" evidence="6 7"/>
<keyword evidence="5 6" id="KW-0378">Hydrolase</keyword>
<feature type="binding site" evidence="6">
    <location>
        <position position="172"/>
    </location>
    <ligand>
        <name>a divalent metal cation</name>
        <dbReference type="ChEBI" id="CHEBI:60240"/>
        <label>2</label>
        <note>catalytic</note>
    </ligand>
</feature>
<feature type="binding site" evidence="6">
    <location>
        <position position="179"/>
    </location>
    <ligand>
        <name>substrate</name>
    </ligand>
</feature>
<dbReference type="PANTHER" id="PTHR43330">
    <property type="entry name" value="METHIONINE AMINOPEPTIDASE"/>
    <property type="match status" value="1"/>
</dbReference>
<sequence>MITLKNSMQIEKMRVAGKMLYDVLGELRAAIRPGVTTLHLDSLAHKLITSMGAQPTFLGVKGLYTPYPYTLCCSVDDMIVHGFPNDQPLKEGQILSIDCGLMYQGWQSDSAFTVGIGEIDDAKRQLIEVTEQCFWRAFKVACVGNRLGDIANAVQTHAEAHGYGVIRDMCGHGIGREMHEDPSVPNFGRAGHGLKLRHGMTIAIEPMIAMGDWHGTLDSNGWGFRTADHSACSHYEHTIAILDEGPQVLSMPEAEVQKALEGVS</sequence>
<protein>
    <recommendedName>
        <fullName evidence="6 7">Methionine aminopeptidase</fullName>
        <shortName evidence="6">MAP</shortName>
        <shortName evidence="6">MetAP</shortName>
        <ecNumber evidence="6 7">3.4.11.18</ecNumber>
    </recommendedName>
    <alternativeName>
        <fullName evidence="6">Peptidase M</fullName>
    </alternativeName>
</protein>
<keyword evidence="3 6" id="KW-0645">Protease</keyword>
<accession>A0A9D1LRG1</accession>
<dbReference type="PROSITE" id="PS00680">
    <property type="entry name" value="MAP_1"/>
    <property type="match status" value="1"/>
</dbReference>
<reference evidence="9" key="2">
    <citation type="journal article" date="2021" name="PeerJ">
        <title>Extensive microbial diversity within the chicken gut microbiome revealed by metagenomics and culture.</title>
        <authorList>
            <person name="Gilroy R."/>
            <person name="Ravi A."/>
            <person name="Getino M."/>
            <person name="Pursley I."/>
            <person name="Horton D.L."/>
            <person name="Alikhan N.F."/>
            <person name="Baker D."/>
            <person name="Gharbi K."/>
            <person name="Hall N."/>
            <person name="Watson M."/>
            <person name="Adriaenssens E.M."/>
            <person name="Foster-Nyarko E."/>
            <person name="Jarju S."/>
            <person name="Secka A."/>
            <person name="Antonio M."/>
            <person name="Oren A."/>
            <person name="Chaudhuri R.R."/>
            <person name="La Ragione R."/>
            <person name="Hildebrand F."/>
            <person name="Pallen M.J."/>
        </authorList>
    </citation>
    <scope>NUCLEOTIDE SEQUENCE</scope>
    <source>
        <strain evidence="9">ChiSxjej2B14-8506</strain>
    </source>
</reference>
<comment type="similarity">
    <text evidence="6">Belongs to the peptidase M24A family. Methionine aminopeptidase type 1 subfamily.</text>
</comment>
<dbReference type="AlphaFoldDB" id="A0A9D1LRG1"/>
<dbReference type="InterPro" id="IPR002467">
    <property type="entry name" value="Pept_M24A_MAP1"/>
</dbReference>
<dbReference type="Pfam" id="PF00557">
    <property type="entry name" value="Peptidase_M24"/>
    <property type="match status" value="1"/>
</dbReference>
<dbReference type="Gene3D" id="3.90.230.10">
    <property type="entry name" value="Creatinase/methionine aminopeptidase superfamily"/>
    <property type="match status" value="1"/>
</dbReference>
<evidence type="ECO:0000256" key="2">
    <source>
        <dbReference type="ARBA" id="ARBA00022438"/>
    </source>
</evidence>
<evidence type="ECO:0000256" key="5">
    <source>
        <dbReference type="ARBA" id="ARBA00022801"/>
    </source>
</evidence>
<dbReference type="GO" id="GO:0046872">
    <property type="term" value="F:metal ion binding"/>
    <property type="evidence" value="ECO:0007669"/>
    <property type="project" value="UniProtKB-UniRule"/>
</dbReference>
<keyword evidence="4 6" id="KW-0479">Metal-binding</keyword>
<comment type="cofactor">
    <cofactor evidence="6">
        <name>Co(2+)</name>
        <dbReference type="ChEBI" id="CHEBI:48828"/>
    </cofactor>
    <cofactor evidence="6">
        <name>Zn(2+)</name>
        <dbReference type="ChEBI" id="CHEBI:29105"/>
    </cofactor>
    <cofactor evidence="6">
        <name>Mn(2+)</name>
        <dbReference type="ChEBI" id="CHEBI:29035"/>
    </cofactor>
    <cofactor evidence="6">
        <name>Fe(2+)</name>
        <dbReference type="ChEBI" id="CHEBI:29033"/>
    </cofactor>
    <text evidence="6">Binds 2 divalent metal cations per subunit. Has a high-affinity and a low affinity metal-binding site. The true nature of the physiological cofactor is under debate. The enzyme is active with cobalt, zinc, manganese or divalent iron ions. Most likely, methionine aminopeptidases function as mononuclear Fe(2+)-metalloproteases under physiological conditions, and the catalytically relevant metal-binding site has been assigned to the histidine-containing high-affinity site.</text>
</comment>
<dbReference type="GO" id="GO:0004239">
    <property type="term" value="F:initiator methionyl aminopeptidase activity"/>
    <property type="evidence" value="ECO:0007669"/>
    <property type="project" value="UniProtKB-UniRule"/>
</dbReference>
<evidence type="ECO:0000259" key="8">
    <source>
        <dbReference type="Pfam" id="PF00557"/>
    </source>
</evidence>
<evidence type="ECO:0000313" key="10">
    <source>
        <dbReference type="Proteomes" id="UP000824123"/>
    </source>
</evidence>
<feature type="binding site" evidence="6">
    <location>
        <position position="236"/>
    </location>
    <ligand>
        <name>a divalent metal cation</name>
        <dbReference type="ChEBI" id="CHEBI:60240"/>
        <label>2</label>
        <note>catalytic</note>
    </ligand>
</feature>
<dbReference type="PRINTS" id="PR00599">
    <property type="entry name" value="MAPEPTIDASE"/>
</dbReference>
<evidence type="ECO:0000256" key="6">
    <source>
        <dbReference type="HAMAP-Rule" id="MF_01974"/>
    </source>
</evidence>